<feature type="coiled-coil region" evidence="1">
    <location>
        <begin position="86"/>
        <end position="117"/>
    </location>
</feature>
<dbReference type="STRING" id="411467.BACCAP_04217"/>
<name>A6P150_9FIRM</name>
<organism evidence="3 4">
    <name type="scientific">Pseudoflavonifractor capillosus ATCC 29799</name>
    <dbReference type="NCBI Taxonomy" id="411467"/>
    <lineage>
        <taxon>Bacteria</taxon>
        <taxon>Bacillati</taxon>
        <taxon>Bacillota</taxon>
        <taxon>Clostridia</taxon>
        <taxon>Eubacteriales</taxon>
        <taxon>Oscillospiraceae</taxon>
        <taxon>Pseudoflavonifractor</taxon>
    </lineage>
</organism>
<dbReference type="EMBL" id="AAXG02000047">
    <property type="protein sequence ID" value="EDM97742.1"/>
    <property type="molecule type" value="Genomic_DNA"/>
</dbReference>
<proteinExistence type="predicted"/>
<accession>A6P150</accession>
<evidence type="ECO:0000256" key="2">
    <source>
        <dbReference type="SAM" id="MobiDB-lite"/>
    </source>
</evidence>
<dbReference type="AlphaFoldDB" id="A6P150"/>
<evidence type="ECO:0000256" key="1">
    <source>
        <dbReference type="SAM" id="Coils"/>
    </source>
</evidence>
<reference evidence="3 4" key="2">
    <citation type="submission" date="2007-06" db="EMBL/GenBank/DDBJ databases">
        <title>Draft genome sequence of Pseudoflavonifractor capillosus ATCC 29799.</title>
        <authorList>
            <person name="Sudarsanam P."/>
            <person name="Ley R."/>
            <person name="Guruge J."/>
            <person name="Turnbaugh P.J."/>
            <person name="Mahowald M."/>
            <person name="Liep D."/>
            <person name="Gordon J."/>
        </authorList>
    </citation>
    <scope>NUCLEOTIDE SEQUENCE [LARGE SCALE GENOMIC DNA]</scope>
    <source>
        <strain evidence="3 4">ATCC 29799</strain>
    </source>
</reference>
<dbReference type="RefSeq" id="WP_006574693.1">
    <property type="nucleotide sequence ID" value="NZ_AAXG02000047.1"/>
</dbReference>
<keyword evidence="1" id="KW-0175">Coiled coil</keyword>
<feature type="region of interest" description="Disordered" evidence="2">
    <location>
        <begin position="1"/>
        <end position="42"/>
    </location>
</feature>
<keyword evidence="4" id="KW-1185">Reference proteome</keyword>
<reference evidence="3 4" key="1">
    <citation type="submission" date="2007-04" db="EMBL/GenBank/DDBJ databases">
        <authorList>
            <person name="Fulton L."/>
            <person name="Clifton S."/>
            <person name="Fulton B."/>
            <person name="Xu J."/>
            <person name="Minx P."/>
            <person name="Pepin K.H."/>
            <person name="Johnson M."/>
            <person name="Thiruvilangam P."/>
            <person name="Bhonagiri V."/>
            <person name="Nash W.E."/>
            <person name="Mardis E.R."/>
            <person name="Wilson R.K."/>
        </authorList>
    </citation>
    <scope>NUCLEOTIDE SEQUENCE [LARGE SCALE GENOMIC DNA]</scope>
    <source>
        <strain evidence="3 4">ATCC 29799</strain>
    </source>
</reference>
<sequence length="298" mass="33921">MEHISLFSAEDQSPVPETPRAAGLDTGETFPIRSDMEQDPDELSQLLENDSQACPEEDEDFDDELVWSSEDVDADKDDEVEQDMSYDEELNELLEMLSQYEDAKDTALRQAQEEIRAELDHRSYHYLTGELDGNPAFFIPSMGLLAAHFDLLIILKRGSNPYVYFKVTLPILCGSEMSPALLLRFAELNQTSRYFNWKYSSRDNAISLFYAMPLGNAQPVLPCLDSLLDDALYIPLVFFPEVEWLSTGVVTTPVKEEQLEEMMKFLSQLEHSCPYLSPLALQRLRDGLEAIKPQEDNA</sequence>
<gene>
    <name evidence="3" type="ORF">BACCAP_04217</name>
</gene>
<comment type="caution">
    <text evidence="3">The sequence shown here is derived from an EMBL/GenBank/DDBJ whole genome shotgun (WGS) entry which is preliminary data.</text>
</comment>
<evidence type="ECO:0000313" key="3">
    <source>
        <dbReference type="EMBL" id="EDM97742.1"/>
    </source>
</evidence>
<dbReference type="Proteomes" id="UP000003639">
    <property type="component" value="Unassembled WGS sequence"/>
</dbReference>
<protein>
    <submittedName>
        <fullName evidence="3">Uncharacterized protein</fullName>
    </submittedName>
</protein>
<evidence type="ECO:0000313" key="4">
    <source>
        <dbReference type="Proteomes" id="UP000003639"/>
    </source>
</evidence>